<dbReference type="EMBL" id="BAABJZ010000006">
    <property type="protein sequence ID" value="GAA4875290.1"/>
    <property type="molecule type" value="Genomic_DNA"/>
</dbReference>
<evidence type="ECO:0000313" key="8">
    <source>
        <dbReference type="Proteomes" id="UP001499988"/>
    </source>
</evidence>
<dbReference type="Pfam" id="PF04434">
    <property type="entry name" value="SWIM"/>
    <property type="match status" value="1"/>
</dbReference>
<dbReference type="GO" id="GO:0004386">
    <property type="term" value="F:helicase activity"/>
    <property type="evidence" value="ECO:0007669"/>
    <property type="project" value="UniProtKB-KW"/>
</dbReference>
<dbReference type="Gene3D" id="3.40.50.10810">
    <property type="entry name" value="Tandem AAA-ATPase domain"/>
    <property type="match status" value="1"/>
</dbReference>
<evidence type="ECO:0000256" key="3">
    <source>
        <dbReference type="PROSITE-ProRule" id="PRU00325"/>
    </source>
</evidence>
<evidence type="ECO:0000259" key="4">
    <source>
        <dbReference type="PROSITE" id="PS50966"/>
    </source>
</evidence>
<feature type="domain" description="SWIM-type" evidence="4">
    <location>
        <begin position="56"/>
        <end position="93"/>
    </location>
</feature>
<evidence type="ECO:0000313" key="7">
    <source>
        <dbReference type="EMBL" id="GAA4875290.1"/>
    </source>
</evidence>
<organism evidence="7 8">
    <name type="scientific">Ferrimonas pelagia</name>
    <dbReference type="NCBI Taxonomy" id="1177826"/>
    <lineage>
        <taxon>Bacteria</taxon>
        <taxon>Pseudomonadati</taxon>
        <taxon>Pseudomonadota</taxon>
        <taxon>Gammaproteobacteria</taxon>
        <taxon>Alteromonadales</taxon>
        <taxon>Ferrimonadaceae</taxon>
        <taxon>Ferrimonas</taxon>
    </lineage>
</organism>
<dbReference type="SMART" id="SM00490">
    <property type="entry name" value="HELICc"/>
    <property type="match status" value="1"/>
</dbReference>
<dbReference type="InterPro" id="IPR007527">
    <property type="entry name" value="Znf_SWIM"/>
</dbReference>
<dbReference type="PANTHER" id="PTHR10799">
    <property type="entry name" value="SNF2/RAD54 HELICASE FAMILY"/>
    <property type="match status" value="1"/>
</dbReference>
<dbReference type="PROSITE" id="PS51194">
    <property type="entry name" value="HELICASE_CTER"/>
    <property type="match status" value="1"/>
</dbReference>
<sequence length="1068" mass="120543">MAVQFTETDVRNGFEAGTFARGERYFQEGNVLDLQEEGRSGRRLWGLVSGRGDLEYDVSIEYTPRGRRLFRCQCSCPVGHNCKHAVAVLLMALREENESDWEYQSWLSRWEQAQAAQQRMVNTASNGERIAFSLSPVEGTDPFTSLLVQPGIQRPLKRGGMSKLTAKSAVALLTPHYREALDADAKTILQLLLSSTQPYQNSNTYLYSELHQQALERMLASQRVFWQQEGQPLRLGPARTLAPQWHEEEGRQVLDLRLQDGGSWSLIPFASPWYVDHQNLCVGPLDTGLNTAFLYSLQQLPALPAEAAQHFGEQILAPIRRADLPSPVARAQREISTLMIPRLQIRRDGMGWRAELGYGYGEITLNPALRAQPELRRFELEGQSLWLERDIEAELESWQAIERMGLEALPSEGGAMPFASLALQPSGARHGALLGFWRALCRQWYQSLTALGWQLDWDPQLLLEPIEVLALDVEIEEQDHWFDLGLAVELQGERIPLLPLLIQWLQLNDDWETARADLVLEREQGAPLKISYDSLKPVLRLLSELGQGDGETLRLENHQAAVLTQLPEVNRWIGGSHVQTLAQKLKDFDGIRPVAVPAGLQATLRDYQRRGLDWLGFLHEYGFGGVLADDMGLGKTMQTLAHLLRLKAAGSLAQPALLICPTSLVGNWQREAASFAPELRVLVLHGSQRHAQFDRIDDADLVITTYPLISRDIDQLEAWRFSLAILDEAQTIKTPTAKMTLAIKQLNAGQRLCLTGTPMENHLGELWSLFDFLMPGFLGTLAEFNKQYRHPIEKLGNHEARQRLMEKIRPFLLRRTKDQVATELPAKTEIIQRIALPNAQRTLYEAVRAMMEQHIRELLASKGLAKSRIEFLDALLKLRQICCAPQLLKLEQAQAVKESAKLDFLMEQLPEMVEEGRRVLIFSQFTQMLALIEQRLQSHGIDYSKLTGQTRKRQQAIDAFQEGEVPVFLISLKAGGTGLNLTQADTVIHVDPWWNPAAEAQATDRAYRIGQDKPVFVYKLICEQTIEERVLEMQQRKQALADSVYGDPASPLASLESGDELLALFREA</sequence>
<dbReference type="InterPro" id="IPR001650">
    <property type="entry name" value="Helicase_C-like"/>
</dbReference>
<dbReference type="InterPro" id="IPR000330">
    <property type="entry name" value="SNF2_N"/>
</dbReference>
<dbReference type="InterPro" id="IPR049730">
    <property type="entry name" value="SNF2/RAD54-like_C"/>
</dbReference>
<feature type="domain" description="Helicase ATP-binding" evidence="5">
    <location>
        <begin position="616"/>
        <end position="776"/>
    </location>
</feature>
<feature type="domain" description="Helicase C-terminal" evidence="6">
    <location>
        <begin position="905"/>
        <end position="1052"/>
    </location>
</feature>
<dbReference type="CDD" id="cd18012">
    <property type="entry name" value="DEXQc_arch_SWI2_SNF2"/>
    <property type="match status" value="1"/>
</dbReference>
<keyword evidence="2 7" id="KW-0547">Nucleotide-binding</keyword>
<name>A0ABP9EDP0_9GAMM</name>
<dbReference type="SUPFAM" id="SSF52540">
    <property type="entry name" value="P-loop containing nucleoside triphosphate hydrolases"/>
    <property type="match status" value="2"/>
</dbReference>
<dbReference type="PROSITE" id="PS51192">
    <property type="entry name" value="HELICASE_ATP_BIND_1"/>
    <property type="match status" value="1"/>
</dbReference>
<keyword evidence="2 7" id="KW-0347">Helicase</keyword>
<dbReference type="CDD" id="cd18793">
    <property type="entry name" value="SF2_C_SNF"/>
    <property type="match status" value="1"/>
</dbReference>
<evidence type="ECO:0000259" key="6">
    <source>
        <dbReference type="PROSITE" id="PS51194"/>
    </source>
</evidence>
<evidence type="ECO:0000259" key="5">
    <source>
        <dbReference type="PROSITE" id="PS51192"/>
    </source>
</evidence>
<keyword evidence="3" id="KW-0863">Zinc-finger</keyword>
<gene>
    <name evidence="7" type="ORF">GCM10023333_05690</name>
</gene>
<dbReference type="Pfam" id="PF00271">
    <property type="entry name" value="Helicase_C"/>
    <property type="match status" value="1"/>
</dbReference>
<comment type="caution">
    <text evidence="7">The sequence shown here is derived from an EMBL/GenBank/DDBJ whole genome shotgun (WGS) entry which is preliminary data.</text>
</comment>
<evidence type="ECO:0000256" key="1">
    <source>
        <dbReference type="ARBA" id="ARBA00022801"/>
    </source>
</evidence>
<accession>A0ABP9EDP0</accession>
<evidence type="ECO:0000256" key="2">
    <source>
        <dbReference type="ARBA" id="ARBA00022806"/>
    </source>
</evidence>
<dbReference type="PROSITE" id="PS50966">
    <property type="entry name" value="ZF_SWIM"/>
    <property type="match status" value="1"/>
</dbReference>
<keyword evidence="3" id="KW-0479">Metal-binding</keyword>
<keyword evidence="3" id="KW-0862">Zinc</keyword>
<dbReference type="InterPro" id="IPR038718">
    <property type="entry name" value="SNF2-like_sf"/>
</dbReference>
<keyword evidence="2 7" id="KW-0067">ATP-binding</keyword>
<dbReference type="InterPro" id="IPR027417">
    <property type="entry name" value="P-loop_NTPase"/>
</dbReference>
<protein>
    <submittedName>
        <fullName evidence="7">DEAD/DEAH box helicase</fullName>
    </submittedName>
</protein>
<dbReference type="SMART" id="SM00487">
    <property type="entry name" value="DEXDc"/>
    <property type="match status" value="1"/>
</dbReference>
<keyword evidence="8" id="KW-1185">Reference proteome</keyword>
<dbReference type="Pfam" id="PF00176">
    <property type="entry name" value="SNF2-rel_dom"/>
    <property type="match status" value="1"/>
</dbReference>
<proteinExistence type="predicted"/>
<dbReference type="Gene3D" id="3.40.50.300">
    <property type="entry name" value="P-loop containing nucleotide triphosphate hydrolases"/>
    <property type="match status" value="1"/>
</dbReference>
<dbReference type="InterPro" id="IPR014001">
    <property type="entry name" value="Helicase_ATP-bd"/>
</dbReference>
<dbReference type="Proteomes" id="UP001499988">
    <property type="component" value="Unassembled WGS sequence"/>
</dbReference>
<reference evidence="8" key="1">
    <citation type="journal article" date="2019" name="Int. J. Syst. Evol. Microbiol.">
        <title>The Global Catalogue of Microorganisms (GCM) 10K type strain sequencing project: providing services to taxonomists for standard genome sequencing and annotation.</title>
        <authorList>
            <consortium name="The Broad Institute Genomics Platform"/>
            <consortium name="The Broad Institute Genome Sequencing Center for Infectious Disease"/>
            <person name="Wu L."/>
            <person name="Ma J."/>
        </authorList>
    </citation>
    <scope>NUCLEOTIDE SEQUENCE [LARGE SCALE GENOMIC DNA]</scope>
    <source>
        <strain evidence="8">JCM 18401</strain>
    </source>
</reference>
<keyword evidence="1" id="KW-0378">Hydrolase</keyword>